<evidence type="ECO:0000313" key="12">
    <source>
        <dbReference type="Proteomes" id="UP000240400"/>
    </source>
</evidence>
<dbReference type="InterPro" id="IPR004568">
    <property type="entry name" value="Ppantetheine-prot_Trfase_dom"/>
</dbReference>
<feature type="domain" description="4'-phosphopantetheinyl transferase" evidence="9">
    <location>
        <begin position="4"/>
        <end position="108"/>
    </location>
</feature>
<organism evidence="11 12">
    <name type="scientific">Staphylococcus nepalensis</name>
    <dbReference type="NCBI Taxonomy" id="214473"/>
    <lineage>
        <taxon>Bacteria</taxon>
        <taxon>Bacillati</taxon>
        <taxon>Bacillota</taxon>
        <taxon>Bacilli</taxon>
        <taxon>Bacillales</taxon>
        <taxon>Staphylococcaceae</taxon>
        <taxon>Staphylococcus</taxon>
    </lineage>
</organism>
<dbReference type="EC" id="2.7.8.7" evidence="8"/>
<keyword evidence="3 8" id="KW-0479">Metal-binding</keyword>
<dbReference type="GO" id="GO:0016301">
    <property type="term" value="F:kinase activity"/>
    <property type="evidence" value="ECO:0007669"/>
    <property type="project" value="UniProtKB-KW"/>
</dbReference>
<keyword evidence="2 8" id="KW-0808">Transferase</keyword>
<keyword evidence="1 8" id="KW-0444">Lipid biosynthesis</keyword>
<evidence type="ECO:0000256" key="3">
    <source>
        <dbReference type="ARBA" id="ARBA00022723"/>
    </source>
</evidence>
<comment type="cofactor">
    <cofactor evidence="8">
        <name>Mg(2+)</name>
        <dbReference type="ChEBI" id="CHEBI:18420"/>
    </cofactor>
</comment>
<evidence type="ECO:0000259" key="9">
    <source>
        <dbReference type="Pfam" id="PF01648"/>
    </source>
</evidence>
<keyword evidence="10" id="KW-0418">Kinase</keyword>
<dbReference type="InterPro" id="IPR008278">
    <property type="entry name" value="4-PPantetheinyl_Trfase_dom"/>
</dbReference>
<comment type="similarity">
    <text evidence="8">Belongs to the P-Pant transferase superfamily. AcpS family.</text>
</comment>
<dbReference type="NCBIfam" id="TIGR00516">
    <property type="entry name" value="acpS"/>
    <property type="match status" value="1"/>
</dbReference>
<protein>
    <recommendedName>
        <fullName evidence="8">Holo-[acyl-carrier-protein] synthase</fullName>
        <shortName evidence="8">Holo-ACP synthase</shortName>
        <ecNumber evidence="8">2.7.8.7</ecNumber>
    </recommendedName>
    <alternativeName>
        <fullName evidence="8">4'-phosphopantetheinyl transferase AcpS</fullName>
    </alternativeName>
</protein>
<dbReference type="RefSeq" id="WP_096808812.1">
    <property type="nucleotide sequence ID" value="NZ_CABIWM010000012.1"/>
</dbReference>
<keyword evidence="5 8" id="KW-0460">Magnesium</keyword>
<reference evidence="11" key="2">
    <citation type="submission" date="2018-03" db="EMBL/GenBank/DDBJ databases">
        <authorList>
            <person name="Keele B.F."/>
        </authorList>
    </citation>
    <scope>NUCLEOTIDE SEQUENCE</scope>
    <source>
        <strain evidence="11">SNUC 4337</strain>
    </source>
</reference>
<sequence length="116" mass="13382">MIHGVGVDLIEIDRIKKIYQRQDKLIERVLSINEQKRFNQFNNEARKIEFLAGRFTCKEAFSKALGTGLGKSIALNEIDCFNDERGKPCIHYDGFKVHVSISHTEHYAMSQVIIEK</sequence>
<evidence type="ECO:0000313" key="10">
    <source>
        <dbReference type="EMBL" id="MBO1228060.1"/>
    </source>
</evidence>
<keyword evidence="7 8" id="KW-0275">Fatty acid biosynthesis</keyword>
<dbReference type="GeneID" id="66776328"/>
<dbReference type="Gene3D" id="3.90.470.20">
    <property type="entry name" value="4'-phosphopantetheinyl transferase domain"/>
    <property type="match status" value="1"/>
</dbReference>
<gene>
    <name evidence="8" type="primary">acpS</name>
    <name evidence="11" type="ORF">BUZ61_11040</name>
    <name evidence="10" type="ORF">J3T88_12205</name>
</gene>
<dbReference type="SUPFAM" id="SSF56214">
    <property type="entry name" value="4'-phosphopantetheinyl transferase"/>
    <property type="match status" value="1"/>
</dbReference>
<dbReference type="GO" id="GO:0000287">
    <property type="term" value="F:magnesium ion binding"/>
    <property type="evidence" value="ECO:0007669"/>
    <property type="project" value="UniProtKB-UniRule"/>
</dbReference>
<evidence type="ECO:0000256" key="5">
    <source>
        <dbReference type="ARBA" id="ARBA00022842"/>
    </source>
</evidence>
<dbReference type="InterPro" id="IPR037143">
    <property type="entry name" value="4-PPantetheinyl_Trfase_dom_sf"/>
</dbReference>
<comment type="catalytic activity">
    <reaction evidence="8">
        <text>apo-[ACP] + CoA = holo-[ACP] + adenosine 3',5'-bisphosphate + H(+)</text>
        <dbReference type="Rhea" id="RHEA:12068"/>
        <dbReference type="Rhea" id="RHEA-COMP:9685"/>
        <dbReference type="Rhea" id="RHEA-COMP:9690"/>
        <dbReference type="ChEBI" id="CHEBI:15378"/>
        <dbReference type="ChEBI" id="CHEBI:29999"/>
        <dbReference type="ChEBI" id="CHEBI:57287"/>
        <dbReference type="ChEBI" id="CHEBI:58343"/>
        <dbReference type="ChEBI" id="CHEBI:64479"/>
        <dbReference type="EC" id="2.7.8.7"/>
    </reaction>
</comment>
<feature type="binding site" evidence="8">
    <location>
        <position position="59"/>
    </location>
    <ligand>
        <name>Mg(2+)</name>
        <dbReference type="ChEBI" id="CHEBI:18420"/>
    </ligand>
</feature>
<comment type="caution">
    <text evidence="11">The sequence shown here is derived from an EMBL/GenBank/DDBJ whole genome shotgun (WGS) entry which is preliminary data.</text>
</comment>
<dbReference type="HAMAP" id="MF_00101">
    <property type="entry name" value="AcpS"/>
    <property type="match status" value="1"/>
</dbReference>
<dbReference type="KEGG" id="snl:BJD96_04410"/>
<dbReference type="GO" id="GO:0005737">
    <property type="term" value="C:cytoplasm"/>
    <property type="evidence" value="ECO:0007669"/>
    <property type="project" value="UniProtKB-SubCell"/>
</dbReference>
<accession>A0A291JIB9</accession>
<evidence type="ECO:0000313" key="11">
    <source>
        <dbReference type="EMBL" id="PTK58003.1"/>
    </source>
</evidence>
<dbReference type="AlphaFoldDB" id="A0A291JIB9"/>
<dbReference type="EMBL" id="PZHR01000073">
    <property type="protein sequence ID" value="PTK58003.1"/>
    <property type="molecule type" value="Genomic_DNA"/>
</dbReference>
<dbReference type="GO" id="GO:0006633">
    <property type="term" value="P:fatty acid biosynthetic process"/>
    <property type="evidence" value="ECO:0007669"/>
    <property type="project" value="UniProtKB-UniRule"/>
</dbReference>
<dbReference type="InterPro" id="IPR002582">
    <property type="entry name" value="ACPS"/>
</dbReference>
<feature type="binding site" evidence="8">
    <location>
        <position position="8"/>
    </location>
    <ligand>
        <name>Mg(2+)</name>
        <dbReference type="ChEBI" id="CHEBI:18420"/>
    </ligand>
</feature>
<dbReference type="OrthoDB" id="517356at2"/>
<dbReference type="EMBL" id="JAFNLT010000012">
    <property type="protein sequence ID" value="MBO1228060.1"/>
    <property type="molecule type" value="Genomic_DNA"/>
</dbReference>
<keyword evidence="6 8" id="KW-0443">Lipid metabolism</keyword>
<evidence type="ECO:0000256" key="2">
    <source>
        <dbReference type="ARBA" id="ARBA00022679"/>
    </source>
</evidence>
<dbReference type="Proteomes" id="UP000664081">
    <property type="component" value="Unassembled WGS sequence"/>
</dbReference>
<proteinExistence type="inferred from homology"/>
<dbReference type="NCBIfam" id="TIGR00556">
    <property type="entry name" value="pantethn_trn"/>
    <property type="match status" value="1"/>
</dbReference>
<dbReference type="GO" id="GO:0008897">
    <property type="term" value="F:holo-[acyl-carrier-protein] synthase activity"/>
    <property type="evidence" value="ECO:0007669"/>
    <property type="project" value="UniProtKB-UniRule"/>
</dbReference>
<evidence type="ECO:0000256" key="8">
    <source>
        <dbReference type="HAMAP-Rule" id="MF_00101"/>
    </source>
</evidence>
<keyword evidence="13" id="KW-1185">Reference proteome</keyword>
<name>A0A291JIB9_9STAP</name>
<evidence type="ECO:0000256" key="1">
    <source>
        <dbReference type="ARBA" id="ARBA00022516"/>
    </source>
</evidence>
<comment type="function">
    <text evidence="8">Transfers the 4'-phosphopantetheine moiety from coenzyme A to a Ser of acyl-carrier-protein.</text>
</comment>
<reference evidence="11 12" key="1">
    <citation type="journal article" date="2016" name="Front. Microbiol.">
        <title>Comprehensive Phylogenetic Analysis of Bovine Non-aureus Staphylococci Species Based on Whole-Genome Sequencing.</title>
        <authorList>
            <person name="Naushad S."/>
            <person name="Barkema H.W."/>
            <person name="Luby C."/>
            <person name="Condas L.A."/>
            <person name="Nobrega D.B."/>
            <person name="Carson D.A."/>
            <person name="De Buck J."/>
        </authorList>
    </citation>
    <scope>NUCLEOTIDE SEQUENCE [LARGE SCALE GENOMIC DNA]</scope>
    <source>
        <strain evidence="11 12">SNUC 4337</strain>
    </source>
</reference>
<evidence type="ECO:0000313" key="13">
    <source>
        <dbReference type="Proteomes" id="UP000664081"/>
    </source>
</evidence>
<comment type="subcellular location">
    <subcellularLocation>
        <location evidence="8">Cytoplasm</location>
    </subcellularLocation>
</comment>
<dbReference type="Proteomes" id="UP000240400">
    <property type="component" value="Unassembled WGS sequence"/>
</dbReference>
<keyword evidence="8" id="KW-0963">Cytoplasm</keyword>
<keyword evidence="4 8" id="KW-0276">Fatty acid metabolism</keyword>
<reference evidence="10 13" key="3">
    <citation type="submission" date="2021-03" db="EMBL/GenBank/DDBJ databases">
        <title>Staphylococci and Mammaliicocci in bats.</title>
        <authorList>
            <person name="Fountain K."/>
        </authorList>
    </citation>
    <scope>NUCLEOTIDE SEQUENCE [LARGE SCALE GENOMIC DNA]</scope>
    <source>
        <strain evidence="10 13">18_1_E_SW</strain>
    </source>
</reference>
<evidence type="ECO:0000256" key="6">
    <source>
        <dbReference type="ARBA" id="ARBA00023098"/>
    </source>
</evidence>
<evidence type="ECO:0000256" key="4">
    <source>
        <dbReference type="ARBA" id="ARBA00022832"/>
    </source>
</evidence>
<dbReference type="Pfam" id="PF01648">
    <property type="entry name" value="ACPS"/>
    <property type="match status" value="1"/>
</dbReference>
<evidence type="ECO:0000256" key="7">
    <source>
        <dbReference type="ARBA" id="ARBA00023160"/>
    </source>
</evidence>